<proteinExistence type="predicted"/>
<dbReference type="AlphaFoldDB" id="A0ABD2YRJ0"/>
<evidence type="ECO:0000313" key="2">
    <source>
        <dbReference type="EMBL" id="KAL3508659.1"/>
    </source>
</evidence>
<dbReference type="Proteomes" id="UP001630127">
    <property type="component" value="Unassembled WGS sequence"/>
</dbReference>
<gene>
    <name evidence="2" type="ORF">ACH5RR_028060</name>
</gene>
<comment type="caution">
    <text evidence="2">The sequence shown here is derived from an EMBL/GenBank/DDBJ whole genome shotgun (WGS) entry which is preliminary data.</text>
</comment>
<evidence type="ECO:0000256" key="1">
    <source>
        <dbReference type="SAM" id="Phobius"/>
    </source>
</evidence>
<dbReference type="EMBL" id="JBJUIK010000012">
    <property type="protein sequence ID" value="KAL3508659.1"/>
    <property type="molecule type" value="Genomic_DNA"/>
</dbReference>
<keyword evidence="3" id="KW-1185">Reference proteome</keyword>
<sequence length="176" mass="20189">MDCAILSEDSLIWVCDYPEGDVKQLVNDWIDRNYDFFADFTPELRNNSLQLQGPCYPVIFPGISVYWSCQFIARASNVSMRHWQRMGGVNIIEDIVIDESIHGAINSRSGVLKRYVADVGKAWPVLLVCGGISPLFLSLIWLLMIRHFVEAMPWVTDILFNFLIVSVRMFYYLKAG</sequence>
<keyword evidence="1" id="KW-0812">Transmembrane</keyword>
<evidence type="ECO:0000313" key="3">
    <source>
        <dbReference type="Proteomes" id="UP001630127"/>
    </source>
</evidence>
<name>A0ABD2YRJ0_9GENT</name>
<protein>
    <submittedName>
        <fullName evidence="2">Uncharacterized protein</fullName>
    </submittedName>
</protein>
<keyword evidence="1" id="KW-0472">Membrane</keyword>
<organism evidence="2 3">
    <name type="scientific">Cinchona calisaya</name>
    <dbReference type="NCBI Taxonomy" id="153742"/>
    <lineage>
        <taxon>Eukaryota</taxon>
        <taxon>Viridiplantae</taxon>
        <taxon>Streptophyta</taxon>
        <taxon>Embryophyta</taxon>
        <taxon>Tracheophyta</taxon>
        <taxon>Spermatophyta</taxon>
        <taxon>Magnoliopsida</taxon>
        <taxon>eudicotyledons</taxon>
        <taxon>Gunneridae</taxon>
        <taxon>Pentapetalae</taxon>
        <taxon>asterids</taxon>
        <taxon>lamiids</taxon>
        <taxon>Gentianales</taxon>
        <taxon>Rubiaceae</taxon>
        <taxon>Cinchonoideae</taxon>
        <taxon>Cinchoneae</taxon>
        <taxon>Cinchona</taxon>
    </lineage>
</organism>
<accession>A0ABD2YRJ0</accession>
<feature type="transmembrane region" description="Helical" evidence="1">
    <location>
        <begin position="122"/>
        <end position="145"/>
    </location>
</feature>
<reference evidence="2 3" key="1">
    <citation type="submission" date="2024-11" db="EMBL/GenBank/DDBJ databases">
        <title>A near-complete genome assembly of Cinchona calisaya.</title>
        <authorList>
            <person name="Lian D.C."/>
            <person name="Zhao X.W."/>
            <person name="Wei L."/>
        </authorList>
    </citation>
    <scope>NUCLEOTIDE SEQUENCE [LARGE SCALE GENOMIC DNA]</scope>
    <source>
        <tissue evidence="2">Nenye</tissue>
    </source>
</reference>
<keyword evidence="1" id="KW-1133">Transmembrane helix</keyword>
<feature type="transmembrane region" description="Helical" evidence="1">
    <location>
        <begin position="151"/>
        <end position="173"/>
    </location>
</feature>